<dbReference type="Proteomes" id="UP000062973">
    <property type="component" value="Chromosome"/>
</dbReference>
<dbReference type="HOGENOM" id="CLU_2230832_0_0_11"/>
<feature type="transmembrane region" description="Helical" evidence="1">
    <location>
        <begin position="64"/>
        <end position="85"/>
    </location>
</feature>
<dbReference type="RefSeq" id="WP_017982901.1">
    <property type="nucleotide sequence ID" value="NZ_AQUL01000001.1"/>
</dbReference>
<evidence type="ECO:0000256" key="1">
    <source>
        <dbReference type="SAM" id="Phobius"/>
    </source>
</evidence>
<evidence type="ECO:0000313" key="2">
    <source>
        <dbReference type="EMBL" id="AIJ24062.1"/>
    </source>
</evidence>
<organism evidence="2 3">
    <name type="scientific">Amycolatopsis methanolica 239</name>
    <dbReference type="NCBI Taxonomy" id="1068978"/>
    <lineage>
        <taxon>Bacteria</taxon>
        <taxon>Bacillati</taxon>
        <taxon>Actinomycetota</taxon>
        <taxon>Actinomycetes</taxon>
        <taxon>Pseudonocardiales</taxon>
        <taxon>Pseudonocardiaceae</taxon>
        <taxon>Amycolatopsis</taxon>
        <taxon>Amycolatopsis methanolica group</taxon>
    </lineage>
</organism>
<accession>A0A076N2B4</accession>
<keyword evidence="3" id="KW-1185">Reference proteome</keyword>
<name>A0A076N2B4_AMYME</name>
<dbReference type="InterPro" id="IPR036259">
    <property type="entry name" value="MFS_trans_sf"/>
</dbReference>
<dbReference type="EMBL" id="CP009110">
    <property type="protein sequence ID" value="AIJ24062.1"/>
    <property type="molecule type" value="Genomic_DNA"/>
</dbReference>
<dbReference type="SUPFAM" id="SSF103473">
    <property type="entry name" value="MFS general substrate transporter"/>
    <property type="match status" value="1"/>
</dbReference>
<keyword evidence="1" id="KW-0472">Membrane</keyword>
<proteinExistence type="predicted"/>
<gene>
    <name evidence="2" type="ORF">AMETH_3970</name>
</gene>
<sequence length="105" mass="10726">MCLASFGVFGVLPGFWGLPTALPAGTAAAGSIALINALGNLSSVVNPAVIGVIKERTGEFNGGLLWLALMGALAIVVLTVIVRLWGSAERRVTVATVEGNVDAHR</sequence>
<dbReference type="STRING" id="1068978.AMETH_3970"/>
<protein>
    <submittedName>
        <fullName evidence="2">Major facilitator superfamily MFS_1</fullName>
    </submittedName>
</protein>
<dbReference type="KEGG" id="amq:AMETH_3970"/>
<dbReference type="eggNOG" id="COG2271">
    <property type="taxonomic scope" value="Bacteria"/>
</dbReference>
<reference evidence="2 3" key="1">
    <citation type="submission" date="2014-07" db="EMBL/GenBank/DDBJ databases">
        <title>Whole Genome Sequence of the Amycolatopsis methanolica 239.</title>
        <authorList>
            <person name="Tang B."/>
        </authorList>
    </citation>
    <scope>NUCLEOTIDE SEQUENCE [LARGE SCALE GENOMIC DNA]</scope>
    <source>
        <strain evidence="2 3">239</strain>
    </source>
</reference>
<evidence type="ECO:0000313" key="3">
    <source>
        <dbReference type="Proteomes" id="UP000062973"/>
    </source>
</evidence>
<keyword evidence="1" id="KW-0812">Transmembrane</keyword>
<dbReference type="PATRIC" id="fig|1068978.7.peg.4254"/>
<keyword evidence="1" id="KW-1133">Transmembrane helix</keyword>
<dbReference type="AlphaFoldDB" id="A0A076N2B4"/>